<dbReference type="Proteomes" id="UP000185936">
    <property type="component" value="Unassembled WGS sequence"/>
</dbReference>
<accession>A0A1N7G873</accession>
<evidence type="ECO:0000313" key="1">
    <source>
        <dbReference type="EMBL" id="SIS08636.1"/>
    </source>
</evidence>
<protein>
    <submittedName>
        <fullName evidence="1">Uncharacterized protein</fullName>
    </submittedName>
</protein>
<gene>
    <name evidence="1" type="ORF">SAMN05421752_11081</name>
</gene>
<reference evidence="2" key="1">
    <citation type="submission" date="2017-01" db="EMBL/GenBank/DDBJ databases">
        <authorList>
            <person name="Varghese N."/>
            <person name="Submissions S."/>
        </authorList>
    </citation>
    <scope>NUCLEOTIDE SEQUENCE [LARGE SCALE GENOMIC DNA]</scope>
    <source>
        <strain evidence="2">type strain: HArc-</strain>
    </source>
</reference>
<sequence length="39" mass="4517">MTGPRRKRARLWAAVYVRLFDTPATDETDENHEELGGQE</sequence>
<name>A0A1N7G873_9EURY</name>
<proteinExistence type="predicted"/>
<dbReference type="STRING" id="308853.SAMN05421752_11081"/>
<dbReference type="EMBL" id="FTNR01000010">
    <property type="protein sequence ID" value="SIS08636.1"/>
    <property type="molecule type" value="Genomic_DNA"/>
</dbReference>
<dbReference type="AlphaFoldDB" id="A0A1N7G873"/>
<keyword evidence="2" id="KW-1185">Reference proteome</keyword>
<organism evidence="1 2">
    <name type="scientific">Natronorubrum thiooxidans</name>
    <dbReference type="NCBI Taxonomy" id="308853"/>
    <lineage>
        <taxon>Archaea</taxon>
        <taxon>Methanobacteriati</taxon>
        <taxon>Methanobacteriota</taxon>
        <taxon>Stenosarchaea group</taxon>
        <taxon>Halobacteria</taxon>
        <taxon>Halobacteriales</taxon>
        <taxon>Natrialbaceae</taxon>
        <taxon>Natronorubrum</taxon>
    </lineage>
</organism>
<evidence type="ECO:0000313" key="2">
    <source>
        <dbReference type="Proteomes" id="UP000185936"/>
    </source>
</evidence>